<dbReference type="Pfam" id="PF03909">
    <property type="entry name" value="BSD"/>
    <property type="match status" value="1"/>
</dbReference>
<dbReference type="GeneID" id="39593403"/>
<dbReference type="GO" id="GO:0005737">
    <property type="term" value="C:cytoplasm"/>
    <property type="evidence" value="ECO:0007669"/>
    <property type="project" value="TreeGrafter"/>
</dbReference>
<proteinExistence type="predicted"/>
<dbReference type="AlphaFoldDB" id="A0A427XNI9"/>
<feature type="domain" description="BSD" evidence="2">
    <location>
        <begin position="405"/>
        <end position="438"/>
    </location>
</feature>
<organism evidence="3 4">
    <name type="scientific">Apiotrichum porosum</name>
    <dbReference type="NCBI Taxonomy" id="105984"/>
    <lineage>
        <taxon>Eukaryota</taxon>
        <taxon>Fungi</taxon>
        <taxon>Dikarya</taxon>
        <taxon>Basidiomycota</taxon>
        <taxon>Agaricomycotina</taxon>
        <taxon>Tremellomycetes</taxon>
        <taxon>Trichosporonales</taxon>
        <taxon>Trichosporonaceae</taxon>
        <taxon>Apiotrichum</taxon>
    </lineage>
</organism>
<comment type="caution">
    <text evidence="3">The sequence shown here is derived from an EMBL/GenBank/DDBJ whole genome shotgun (WGS) entry which is preliminary data.</text>
</comment>
<keyword evidence="4" id="KW-1185">Reference proteome</keyword>
<feature type="region of interest" description="Disordered" evidence="1">
    <location>
        <begin position="1"/>
        <end position="68"/>
    </location>
</feature>
<dbReference type="PANTHER" id="PTHR16019">
    <property type="entry name" value="SYNAPSE-ASSOCIATED PROTEIN"/>
    <property type="match status" value="1"/>
</dbReference>
<feature type="compositionally biased region" description="Low complexity" evidence="1">
    <location>
        <begin position="470"/>
        <end position="488"/>
    </location>
</feature>
<protein>
    <recommendedName>
        <fullName evidence="2">BSD domain-containing protein</fullName>
    </recommendedName>
</protein>
<feature type="compositionally biased region" description="Low complexity" evidence="1">
    <location>
        <begin position="13"/>
        <end position="58"/>
    </location>
</feature>
<feature type="compositionally biased region" description="Low complexity" evidence="1">
    <location>
        <begin position="179"/>
        <end position="188"/>
    </location>
</feature>
<dbReference type="SUPFAM" id="SSF140383">
    <property type="entry name" value="BSD domain-like"/>
    <property type="match status" value="1"/>
</dbReference>
<accession>A0A427XNI9</accession>
<evidence type="ECO:0000313" key="3">
    <source>
        <dbReference type="EMBL" id="RSH80287.1"/>
    </source>
</evidence>
<evidence type="ECO:0000313" key="4">
    <source>
        <dbReference type="Proteomes" id="UP000279236"/>
    </source>
</evidence>
<feature type="compositionally biased region" description="Acidic residues" evidence="1">
    <location>
        <begin position="564"/>
        <end position="573"/>
    </location>
</feature>
<dbReference type="OrthoDB" id="73788at2759"/>
<dbReference type="EMBL" id="RSCE01000008">
    <property type="protein sequence ID" value="RSH80287.1"/>
    <property type="molecule type" value="Genomic_DNA"/>
</dbReference>
<name>A0A427XNI9_9TREE</name>
<feature type="compositionally biased region" description="Basic and acidic residues" evidence="1">
    <location>
        <begin position="129"/>
        <end position="175"/>
    </location>
</feature>
<feature type="compositionally biased region" description="Low complexity" evidence="1">
    <location>
        <begin position="514"/>
        <end position="544"/>
    </location>
</feature>
<feature type="compositionally biased region" description="Basic and acidic residues" evidence="1">
    <location>
        <begin position="504"/>
        <end position="513"/>
    </location>
</feature>
<evidence type="ECO:0000259" key="2">
    <source>
        <dbReference type="PROSITE" id="PS50858"/>
    </source>
</evidence>
<dbReference type="Proteomes" id="UP000279236">
    <property type="component" value="Unassembled WGS sequence"/>
</dbReference>
<dbReference type="PROSITE" id="PS50858">
    <property type="entry name" value="BSD"/>
    <property type="match status" value="1"/>
</dbReference>
<sequence length="573" mass="60687">MEQAAALTMSDKTPAPTREATPAPPTTTDAKATPPTPSDTAAAPATASTAADASTSPTIAERASQHGLYSGNFEEEVGQVMRGLGSFWGGFKAKSASTLTSFKEDLDKTVAQVQSDLKHLQETKVEVVRKEPEEWEKEQEADKEKARIRAEEDNAQKEAETTTKDKGKGKAREGEGEGESAADPSSSATGAQAILSRLSSSTNQLQSTLQSTLASTLAAAKANPALSNPTQLREQLAENLRLSSARENLTLSLHQAEKLAEDYLKKGEGFLKQAERVGGNLVKDAEKWVEENVRVIPPGDATFVPTSGWDAGEWYSFSTSAPAAAASSTSTSADATGGVTPRASLSSAAIAGSRKEALLRRLREDKELLLVDPASEAETKERRDEFAAWVETKWPTAKTVGREAEEANVGAIRMEVVPEHLSDEQFWQRYLFHKDMIEAADAKRKLLLQVTQDQDQVDDFSWDDEDDAPAEAAAEASAAPSGASTTPTLTTGPKVADADAAPQEAKETKEAAKESAPAPVVAAAAATTPAPAPAPKLSSAAASPRDSEESYDVVSGQVSTAAATEEDSDSDWE</sequence>
<dbReference type="InterPro" id="IPR005607">
    <property type="entry name" value="BSD_dom"/>
</dbReference>
<feature type="region of interest" description="Disordered" evidence="1">
    <location>
        <begin position="129"/>
        <end position="190"/>
    </location>
</feature>
<dbReference type="RefSeq" id="XP_028475234.1">
    <property type="nucleotide sequence ID" value="XM_028624162.1"/>
</dbReference>
<dbReference type="Gene3D" id="1.10.3970.10">
    <property type="entry name" value="BSD domain"/>
    <property type="match status" value="1"/>
</dbReference>
<dbReference type="PANTHER" id="PTHR16019:SF5">
    <property type="entry name" value="BSD DOMAIN-CONTAINING PROTEIN 1"/>
    <property type="match status" value="1"/>
</dbReference>
<reference evidence="3 4" key="1">
    <citation type="submission" date="2018-11" db="EMBL/GenBank/DDBJ databases">
        <title>Genome sequence of Apiotrichum porosum DSM 27194.</title>
        <authorList>
            <person name="Aliyu H."/>
            <person name="Gorte O."/>
            <person name="Ochsenreither K."/>
        </authorList>
    </citation>
    <scope>NUCLEOTIDE SEQUENCE [LARGE SCALE GENOMIC DNA]</scope>
    <source>
        <strain evidence="3 4">DSM 27194</strain>
    </source>
</reference>
<gene>
    <name evidence="3" type="ORF">EHS24_008860</name>
</gene>
<dbReference type="InterPro" id="IPR035925">
    <property type="entry name" value="BSD_dom_sf"/>
</dbReference>
<evidence type="ECO:0000256" key="1">
    <source>
        <dbReference type="SAM" id="MobiDB-lite"/>
    </source>
</evidence>
<dbReference type="InterPro" id="IPR051494">
    <property type="entry name" value="BSD_domain-containing"/>
</dbReference>
<feature type="compositionally biased region" description="Acidic residues" evidence="1">
    <location>
        <begin position="459"/>
        <end position="469"/>
    </location>
</feature>
<feature type="region of interest" description="Disordered" evidence="1">
    <location>
        <begin position="459"/>
        <end position="573"/>
    </location>
</feature>